<evidence type="ECO:0000313" key="1">
    <source>
        <dbReference type="EMBL" id="MDT2945371.1"/>
    </source>
</evidence>
<protein>
    <submittedName>
        <fullName evidence="1">Uncharacterized protein</fullName>
    </submittedName>
</protein>
<dbReference type="Proteomes" id="UP001250218">
    <property type="component" value="Unassembled WGS sequence"/>
</dbReference>
<sequence length="83" mass="9541">MRVSSIKTNRIVLEGDISTVYDQLDHFLQATNGWSFMGELNNIQLHAGTSPKDSNKDRFASKYDIPLYFVNLVLYKWGLEVTE</sequence>
<evidence type="ECO:0000313" key="2">
    <source>
        <dbReference type="Proteomes" id="UP001250218"/>
    </source>
</evidence>
<dbReference type="AlphaFoldDB" id="A0AAW8UG86"/>
<name>A0AAW8UG86_9LACT</name>
<dbReference type="RefSeq" id="WP_311843523.1">
    <property type="nucleotide sequence ID" value="NZ_JARQDC010000002.1"/>
</dbReference>
<dbReference type="EMBL" id="JARQDL010000003">
    <property type="protein sequence ID" value="MDT2945371.1"/>
    <property type="molecule type" value="Genomic_DNA"/>
</dbReference>
<reference evidence="1" key="1">
    <citation type="submission" date="2023-03" db="EMBL/GenBank/DDBJ databases">
        <authorList>
            <person name="Shen W."/>
            <person name="Cai J."/>
        </authorList>
    </citation>
    <scope>NUCLEOTIDE SEQUENCE</scope>
    <source>
        <strain evidence="1">Y37</strain>
    </source>
</reference>
<proteinExistence type="predicted"/>
<accession>A0AAW8UG86</accession>
<organism evidence="1 2">
    <name type="scientific">Lactococcus lactis</name>
    <dbReference type="NCBI Taxonomy" id="1358"/>
    <lineage>
        <taxon>Bacteria</taxon>
        <taxon>Bacillati</taxon>
        <taxon>Bacillota</taxon>
        <taxon>Bacilli</taxon>
        <taxon>Lactobacillales</taxon>
        <taxon>Streptococcaceae</taxon>
        <taxon>Lactococcus</taxon>
    </lineage>
</organism>
<comment type="caution">
    <text evidence="1">The sequence shown here is derived from an EMBL/GenBank/DDBJ whole genome shotgun (WGS) entry which is preliminary data.</text>
</comment>
<gene>
    <name evidence="1" type="ORF">P7I04_04865</name>
</gene>